<dbReference type="PANTHER" id="PTHR40082:SF1">
    <property type="entry name" value="BLR5956 PROTEIN"/>
    <property type="match status" value="1"/>
</dbReference>
<organism evidence="2">
    <name type="scientific">Thermosporothrix sp. COM3</name>
    <dbReference type="NCBI Taxonomy" id="2490863"/>
    <lineage>
        <taxon>Bacteria</taxon>
        <taxon>Bacillati</taxon>
        <taxon>Chloroflexota</taxon>
        <taxon>Ktedonobacteria</taxon>
        <taxon>Ktedonobacterales</taxon>
        <taxon>Thermosporotrichaceae</taxon>
        <taxon>Thermosporothrix</taxon>
    </lineage>
</organism>
<dbReference type="CDD" id="cd06578">
    <property type="entry name" value="HemD"/>
    <property type="match status" value="1"/>
</dbReference>
<accession>A0A455SZ33</accession>
<dbReference type="AlphaFoldDB" id="A0A455SZ33"/>
<sequence>MAEIEGKRILVTRTREQASVLCEQLRSLGAFPIELPTITIVPPDDWSELDTALLGLYERYDWVIFTSANGVKICMERLRSLGYDPTQIKARVATIGPATAAALQTYGVTANLVPSTFIAEGVAAALREDAQRKGHSLAGQRILLARAAEAREVLITELREAGAIVDVVAAYFTVPVTGNAAESQAVFQMLQTRQLDLLTFTSSSTVRNFVHWLNTCTAQGLQQPDLSQVAIACIGPITAQTARELGLHVTIEAQEFTIPGLVEAILHYYEDAKNDRADNPIK</sequence>
<dbReference type="InterPro" id="IPR003754">
    <property type="entry name" value="4pyrrol_synth_uPrphyn_synth"/>
</dbReference>
<gene>
    <name evidence="2" type="ORF">KTC_61160</name>
</gene>
<dbReference type="Gene3D" id="3.40.50.10090">
    <property type="match status" value="2"/>
</dbReference>
<dbReference type="InterPro" id="IPR039793">
    <property type="entry name" value="UROS/Hem4"/>
</dbReference>
<dbReference type="EMBL" id="AP019376">
    <property type="protein sequence ID" value="BBH91365.1"/>
    <property type="molecule type" value="Genomic_DNA"/>
</dbReference>
<dbReference type="InterPro" id="IPR036108">
    <property type="entry name" value="4pyrrol_syn_uPrphyn_synt_sf"/>
</dbReference>
<protein>
    <recommendedName>
        <fullName evidence="1">Tetrapyrrole biosynthesis uroporphyrinogen III synthase domain-containing protein</fullName>
    </recommendedName>
</protein>
<reference evidence="2" key="1">
    <citation type="submission" date="2018-12" db="EMBL/GenBank/DDBJ databases">
        <title>Novel natural products biosynthetic potential of the class Ktedonobacteria.</title>
        <authorList>
            <person name="Zheng Y."/>
            <person name="Saitou A."/>
            <person name="Wang C.M."/>
            <person name="Toyoda A."/>
            <person name="Minakuchi Y."/>
            <person name="Sekiguchi Y."/>
            <person name="Ueda K."/>
            <person name="Takano H."/>
            <person name="Sakai Y."/>
            <person name="Yokota A."/>
            <person name="Yabe S."/>
        </authorList>
    </citation>
    <scope>NUCLEOTIDE SEQUENCE</scope>
    <source>
        <strain evidence="2">COM3</strain>
    </source>
</reference>
<dbReference type="SUPFAM" id="SSF69618">
    <property type="entry name" value="HemD-like"/>
    <property type="match status" value="1"/>
</dbReference>
<dbReference type="GO" id="GO:0004852">
    <property type="term" value="F:uroporphyrinogen-III synthase activity"/>
    <property type="evidence" value="ECO:0007669"/>
    <property type="project" value="InterPro"/>
</dbReference>
<evidence type="ECO:0000313" key="2">
    <source>
        <dbReference type="EMBL" id="BBH91365.1"/>
    </source>
</evidence>
<feature type="domain" description="Tetrapyrrole biosynthesis uroporphyrinogen III synthase" evidence="1">
    <location>
        <begin position="21"/>
        <end position="263"/>
    </location>
</feature>
<dbReference type="GO" id="GO:0006780">
    <property type="term" value="P:uroporphyrinogen III biosynthetic process"/>
    <property type="evidence" value="ECO:0007669"/>
    <property type="project" value="InterPro"/>
</dbReference>
<dbReference type="FunFam" id="3.40.50.10090:FF:000001">
    <property type="entry name" value="Bifunctional uroporphyrinogen-III C-methyltransferase/uroporphyrinogen-III synthase"/>
    <property type="match status" value="1"/>
</dbReference>
<name>A0A455SZ33_9CHLR</name>
<proteinExistence type="predicted"/>
<evidence type="ECO:0000259" key="1">
    <source>
        <dbReference type="Pfam" id="PF02602"/>
    </source>
</evidence>
<dbReference type="PANTHER" id="PTHR40082">
    <property type="entry name" value="BLR5956 PROTEIN"/>
    <property type="match status" value="1"/>
</dbReference>
<dbReference type="Pfam" id="PF02602">
    <property type="entry name" value="HEM4"/>
    <property type="match status" value="1"/>
</dbReference>